<dbReference type="InParanoid" id="E4XEU0"/>
<keyword evidence="3 8" id="KW-0812">Transmembrane</keyword>
<evidence type="ECO:0000313" key="11">
    <source>
        <dbReference type="EMBL" id="CBY19478.1"/>
    </source>
</evidence>
<feature type="transmembrane region" description="Helical" evidence="9">
    <location>
        <begin position="162"/>
        <end position="182"/>
    </location>
</feature>
<feature type="transmembrane region" description="Helical" evidence="9">
    <location>
        <begin position="100"/>
        <end position="120"/>
    </location>
</feature>
<keyword evidence="6 9" id="KW-0472">Membrane</keyword>
<evidence type="ECO:0000256" key="9">
    <source>
        <dbReference type="SAM" id="Phobius"/>
    </source>
</evidence>
<comment type="subcellular location">
    <subcellularLocation>
        <location evidence="1">Membrane</location>
        <topology evidence="1">Multi-pass membrane protein</topology>
    </subcellularLocation>
</comment>
<dbReference type="GO" id="GO:0030322">
    <property type="term" value="P:stabilization of membrane potential"/>
    <property type="evidence" value="ECO:0007669"/>
    <property type="project" value="TreeGrafter"/>
</dbReference>
<dbReference type="Proteomes" id="UP000001307">
    <property type="component" value="Unassembled WGS sequence"/>
</dbReference>
<dbReference type="AlphaFoldDB" id="E4XEU0"/>
<evidence type="ECO:0000256" key="1">
    <source>
        <dbReference type="ARBA" id="ARBA00004141"/>
    </source>
</evidence>
<keyword evidence="2 8" id="KW-0813">Transport</keyword>
<feature type="domain" description="Potassium channel" evidence="10">
    <location>
        <begin position="20"/>
        <end position="77"/>
    </location>
</feature>
<dbReference type="Gene3D" id="1.10.287.70">
    <property type="match status" value="1"/>
</dbReference>
<dbReference type="GO" id="GO:0005886">
    <property type="term" value="C:plasma membrane"/>
    <property type="evidence" value="ECO:0007669"/>
    <property type="project" value="TreeGrafter"/>
</dbReference>
<feature type="transmembrane region" description="Helical" evidence="9">
    <location>
        <begin position="56"/>
        <end position="79"/>
    </location>
</feature>
<evidence type="ECO:0000256" key="8">
    <source>
        <dbReference type="RuleBase" id="RU003857"/>
    </source>
</evidence>
<dbReference type="PRINTS" id="PR01333">
    <property type="entry name" value="2POREKCHANEL"/>
</dbReference>
<reference evidence="11" key="1">
    <citation type="journal article" date="2010" name="Science">
        <title>Plasticity of animal genome architecture unmasked by rapid evolution of a pelagic tunicate.</title>
        <authorList>
            <person name="Denoeud F."/>
            <person name="Henriet S."/>
            <person name="Mungpakdee S."/>
            <person name="Aury J.M."/>
            <person name="Da Silva C."/>
            <person name="Brinkmann H."/>
            <person name="Mikhaleva J."/>
            <person name="Olsen L.C."/>
            <person name="Jubin C."/>
            <person name="Canestro C."/>
            <person name="Bouquet J.M."/>
            <person name="Danks G."/>
            <person name="Poulain J."/>
            <person name="Campsteijn C."/>
            <person name="Adamski M."/>
            <person name="Cross I."/>
            <person name="Yadetie F."/>
            <person name="Muffato M."/>
            <person name="Louis A."/>
            <person name="Butcher S."/>
            <person name="Tsagkogeorga G."/>
            <person name="Konrad A."/>
            <person name="Singh S."/>
            <person name="Jensen M.F."/>
            <person name="Cong E.H."/>
            <person name="Eikeseth-Otteraa H."/>
            <person name="Noel B."/>
            <person name="Anthouard V."/>
            <person name="Porcel B.M."/>
            <person name="Kachouri-Lafond R."/>
            <person name="Nishino A."/>
            <person name="Ugolini M."/>
            <person name="Chourrout P."/>
            <person name="Nishida H."/>
            <person name="Aasland R."/>
            <person name="Huzurbazar S."/>
            <person name="Westhof E."/>
            <person name="Delsuc F."/>
            <person name="Lehrach H."/>
            <person name="Reinhardt R."/>
            <person name="Weissenbach J."/>
            <person name="Roy S.W."/>
            <person name="Artiguenave F."/>
            <person name="Postlethwait J.H."/>
            <person name="Manak J.R."/>
            <person name="Thompson E.M."/>
            <person name="Jaillon O."/>
            <person name="Du Pasquier L."/>
            <person name="Boudinot P."/>
            <person name="Liberles D.A."/>
            <person name="Volff J.N."/>
            <person name="Philippe H."/>
            <person name="Lenhard B."/>
            <person name="Roest Crollius H."/>
            <person name="Wincker P."/>
            <person name="Chourrout D."/>
        </authorList>
    </citation>
    <scope>NUCLEOTIDE SEQUENCE [LARGE SCALE GENOMIC DNA]</scope>
</reference>
<comment type="similarity">
    <text evidence="8">Belongs to the two pore domain potassium channel (TC 1.A.1.8) family.</text>
</comment>
<feature type="transmembrane region" description="Helical" evidence="9">
    <location>
        <begin position="132"/>
        <end position="150"/>
    </location>
</feature>
<evidence type="ECO:0000256" key="6">
    <source>
        <dbReference type="ARBA" id="ARBA00023136"/>
    </source>
</evidence>
<feature type="transmembrane region" description="Helical" evidence="9">
    <location>
        <begin position="25"/>
        <end position="44"/>
    </location>
</feature>
<name>E4XEU0_OIKDI</name>
<evidence type="ECO:0000256" key="5">
    <source>
        <dbReference type="ARBA" id="ARBA00023065"/>
    </source>
</evidence>
<dbReference type="EMBL" id="FN653042">
    <property type="protein sequence ID" value="CBY19478.1"/>
    <property type="molecule type" value="Genomic_DNA"/>
</dbReference>
<dbReference type="PANTHER" id="PTHR11003">
    <property type="entry name" value="POTASSIUM CHANNEL, SUBFAMILY K"/>
    <property type="match status" value="1"/>
</dbReference>
<evidence type="ECO:0000256" key="7">
    <source>
        <dbReference type="ARBA" id="ARBA00023303"/>
    </source>
</evidence>
<keyword evidence="5 8" id="KW-0406">Ion transport</keyword>
<accession>E4XEU0</accession>
<keyword evidence="7 8" id="KW-0407">Ion channel</keyword>
<gene>
    <name evidence="11" type="ORF">GSOID_T00008621001</name>
</gene>
<evidence type="ECO:0000313" key="12">
    <source>
        <dbReference type="Proteomes" id="UP000001307"/>
    </source>
</evidence>
<dbReference type="InterPro" id="IPR013099">
    <property type="entry name" value="K_chnl_dom"/>
</dbReference>
<dbReference type="Pfam" id="PF07885">
    <property type="entry name" value="Ion_trans_2"/>
    <property type="match status" value="2"/>
</dbReference>
<feature type="domain" description="Potassium channel" evidence="10">
    <location>
        <begin position="111"/>
        <end position="186"/>
    </location>
</feature>
<evidence type="ECO:0000256" key="3">
    <source>
        <dbReference type="ARBA" id="ARBA00022692"/>
    </source>
</evidence>
<sequence>MERTAQFGINNYLALKKDCTDHWNFHNAFFFAGTVATTIGYGNISPSTNHGKLFCITFTVIGIPYFAYMVGALAELISYKIDDIVKKFQSKSMTKISPGAISSLYVILGCILLIVIPSYVFTLVEDWSMLDAIYYSVISLTTIGFGDLIPQNIKIVFNLYRVMVFFWILAGLTWLGGVVSMLTDLLNLSVSYQFDVSFASIFRRNRVIFPPIWNLIGSDGESEYVTKNANNLNTTLDEKALFSNMNNSKMSYMNKLNYSQLGMYPNRIRLDRSQNDDANYYRRIHNSTELDESDLDDFERRNRKNLTVSALANDRNC</sequence>
<dbReference type="InterPro" id="IPR003280">
    <property type="entry name" value="2pore_dom_K_chnl"/>
</dbReference>
<proteinExistence type="inferred from homology"/>
<organism evidence="11">
    <name type="scientific">Oikopleura dioica</name>
    <name type="common">Tunicate</name>
    <dbReference type="NCBI Taxonomy" id="34765"/>
    <lineage>
        <taxon>Eukaryota</taxon>
        <taxon>Metazoa</taxon>
        <taxon>Chordata</taxon>
        <taxon>Tunicata</taxon>
        <taxon>Appendicularia</taxon>
        <taxon>Copelata</taxon>
        <taxon>Oikopleuridae</taxon>
        <taxon>Oikopleura</taxon>
    </lineage>
</organism>
<dbReference type="GO" id="GO:0022841">
    <property type="term" value="F:potassium ion leak channel activity"/>
    <property type="evidence" value="ECO:0007669"/>
    <property type="project" value="TreeGrafter"/>
</dbReference>
<dbReference type="OrthoDB" id="297496at2759"/>
<keyword evidence="4 9" id="KW-1133">Transmembrane helix</keyword>
<evidence type="ECO:0000256" key="4">
    <source>
        <dbReference type="ARBA" id="ARBA00022989"/>
    </source>
</evidence>
<dbReference type="PANTHER" id="PTHR11003:SF334">
    <property type="entry name" value="FI03418P"/>
    <property type="match status" value="1"/>
</dbReference>
<dbReference type="SUPFAM" id="SSF81324">
    <property type="entry name" value="Voltage-gated potassium channels"/>
    <property type="match status" value="2"/>
</dbReference>
<dbReference type="GO" id="GO:0015271">
    <property type="term" value="F:outward rectifier potassium channel activity"/>
    <property type="evidence" value="ECO:0007669"/>
    <property type="project" value="TreeGrafter"/>
</dbReference>
<evidence type="ECO:0000256" key="2">
    <source>
        <dbReference type="ARBA" id="ARBA00022448"/>
    </source>
</evidence>
<keyword evidence="12" id="KW-1185">Reference proteome</keyword>
<evidence type="ECO:0000259" key="10">
    <source>
        <dbReference type="Pfam" id="PF07885"/>
    </source>
</evidence>
<protein>
    <recommendedName>
        <fullName evidence="10">Potassium channel domain-containing protein</fullName>
    </recommendedName>
</protein>